<keyword evidence="3" id="KW-0808">Transferase</keyword>
<dbReference type="KEGG" id="nbr:O3I_010290"/>
<gene>
    <name evidence="3" type="ORF">O3I_010290</name>
</gene>
<dbReference type="Gene3D" id="3.30.1310.20">
    <property type="entry name" value="PRTase-like"/>
    <property type="match status" value="1"/>
</dbReference>
<evidence type="ECO:0000313" key="4">
    <source>
        <dbReference type="Proteomes" id="UP000006304"/>
    </source>
</evidence>
<sequence length="252" mass="27882">MDRAARPGDHTGRRTPQHSLFLDRRDAGRRLAYQLQAFRGPDVVTLGIPRGGLAVAYEVAAALRVPLDTVIVNKLRVPYRPDLTFGAVAENDTQLIDEVVVRSAMLTPTELTAAERHGRDRLQRLCQRFRTRRGQAEVHGRTALVVDDGVRTGITARTACQAAYRRGAVRVVLAVPVAPHRIARTLFYYADKVVCLETPAQVRPVGQSYQRFDPLTDRDVDDLLRGDTAAGRMPPHNHRPGPGTAAERQSAE</sequence>
<dbReference type="HOGENOM" id="CLU_083583_0_0_11"/>
<dbReference type="CDD" id="cd06223">
    <property type="entry name" value="PRTases_typeI"/>
    <property type="match status" value="1"/>
</dbReference>
<dbReference type="EMBL" id="CP003876">
    <property type="protein sequence ID" value="AFU00019.1"/>
    <property type="molecule type" value="Genomic_DNA"/>
</dbReference>
<evidence type="ECO:0000259" key="2">
    <source>
        <dbReference type="Pfam" id="PF00156"/>
    </source>
</evidence>
<feature type="region of interest" description="Disordered" evidence="1">
    <location>
        <begin position="217"/>
        <end position="252"/>
    </location>
</feature>
<keyword evidence="3" id="KW-0328">Glycosyltransferase</keyword>
<dbReference type="eggNOG" id="COG1926">
    <property type="taxonomic scope" value="Bacteria"/>
</dbReference>
<evidence type="ECO:0000313" key="3">
    <source>
        <dbReference type="EMBL" id="AFU00019.1"/>
    </source>
</evidence>
<proteinExistence type="predicted"/>
<dbReference type="Gene3D" id="3.40.50.2020">
    <property type="match status" value="1"/>
</dbReference>
<evidence type="ECO:0000256" key="1">
    <source>
        <dbReference type="SAM" id="MobiDB-lite"/>
    </source>
</evidence>
<dbReference type="InterPro" id="IPR000836">
    <property type="entry name" value="PRTase_dom"/>
</dbReference>
<dbReference type="GO" id="GO:0016757">
    <property type="term" value="F:glycosyltransferase activity"/>
    <property type="evidence" value="ECO:0007669"/>
    <property type="project" value="UniProtKB-KW"/>
</dbReference>
<dbReference type="Pfam" id="PF00156">
    <property type="entry name" value="Pribosyltran"/>
    <property type="match status" value="1"/>
</dbReference>
<organism evidence="3 4">
    <name type="scientific">Nocardia brasiliensis (strain ATCC 700358 / HUJEG-1)</name>
    <dbReference type="NCBI Taxonomy" id="1133849"/>
    <lineage>
        <taxon>Bacteria</taxon>
        <taxon>Bacillati</taxon>
        <taxon>Actinomycetota</taxon>
        <taxon>Actinomycetes</taxon>
        <taxon>Mycobacteriales</taxon>
        <taxon>Nocardiaceae</taxon>
        <taxon>Nocardia</taxon>
    </lineage>
</organism>
<keyword evidence="4" id="KW-1185">Reference proteome</keyword>
<protein>
    <submittedName>
        <fullName evidence="3">Phosphoribosyltransferase</fullName>
    </submittedName>
</protein>
<feature type="domain" description="Phosphoribosyltransferase" evidence="2">
    <location>
        <begin position="27"/>
        <end position="206"/>
    </location>
</feature>
<dbReference type="SUPFAM" id="SSF53271">
    <property type="entry name" value="PRTase-like"/>
    <property type="match status" value="1"/>
</dbReference>
<dbReference type="InterPro" id="IPR029057">
    <property type="entry name" value="PRTase-like"/>
</dbReference>
<reference evidence="3 4" key="1">
    <citation type="journal article" date="2012" name="J. Bacteriol.">
        <title>Complete genome sequence of Nocardia brasiliensis HUJEG-1.</title>
        <authorList>
            <person name="Vera-Cabrera L."/>
            <person name="Ortiz-Lopez R."/>
            <person name="Elizondo-Gonzalez R."/>
            <person name="Perez-Maya A.A."/>
            <person name="Ocampo-Candiani J."/>
        </authorList>
    </citation>
    <scope>NUCLEOTIDE SEQUENCE [LARGE SCALE GENOMIC DNA]</scope>
    <source>
        <strain evidence="4">ATCC 700358</strain>
    </source>
</reference>
<accession>K0ESF8</accession>
<dbReference type="Proteomes" id="UP000006304">
    <property type="component" value="Chromosome"/>
</dbReference>
<dbReference type="STRING" id="1133849.O3I_010290"/>
<name>K0ESF8_NOCB7</name>
<dbReference type="AlphaFoldDB" id="K0ESF8"/>